<keyword evidence="1" id="KW-0732">Signal</keyword>
<dbReference type="InterPro" id="IPR017853">
    <property type="entry name" value="GH"/>
</dbReference>
<evidence type="ECO:0000313" key="4">
    <source>
        <dbReference type="Proteomes" id="UP001500037"/>
    </source>
</evidence>
<evidence type="ECO:0000256" key="1">
    <source>
        <dbReference type="SAM" id="SignalP"/>
    </source>
</evidence>
<dbReference type="PANTHER" id="PTHR42976">
    <property type="entry name" value="BIFUNCTIONAL CHITINASE/LYSOZYME-RELATED"/>
    <property type="match status" value="1"/>
</dbReference>
<dbReference type="Gene3D" id="3.20.20.80">
    <property type="entry name" value="Glycosidases"/>
    <property type="match status" value="1"/>
</dbReference>
<dbReference type="EMBL" id="BAAALF010000003">
    <property type="protein sequence ID" value="GAA1216558.1"/>
    <property type="molecule type" value="Genomic_DNA"/>
</dbReference>
<feature type="domain" description="GH18" evidence="2">
    <location>
        <begin position="100"/>
        <end position="379"/>
    </location>
</feature>
<protein>
    <recommendedName>
        <fullName evidence="2">GH18 domain-containing protein</fullName>
    </recommendedName>
</protein>
<organism evidence="3 4">
    <name type="scientific">Kitasatospora nipponensis</name>
    <dbReference type="NCBI Taxonomy" id="258049"/>
    <lineage>
        <taxon>Bacteria</taxon>
        <taxon>Bacillati</taxon>
        <taxon>Actinomycetota</taxon>
        <taxon>Actinomycetes</taxon>
        <taxon>Kitasatosporales</taxon>
        <taxon>Streptomycetaceae</taxon>
        <taxon>Kitasatospora</taxon>
    </lineage>
</organism>
<dbReference type="SUPFAM" id="SSF51445">
    <property type="entry name" value="(Trans)glycosidases"/>
    <property type="match status" value="1"/>
</dbReference>
<name>A0ABP4GCM2_9ACTN</name>
<feature type="chain" id="PRO_5047478832" description="GH18 domain-containing protein" evidence="1">
    <location>
        <begin position="19"/>
        <end position="395"/>
    </location>
</feature>
<dbReference type="PANTHER" id="PTHR42976:SF1">
    <property type="entry name" value="GH18 DOMAIN-CONTAINING PROTEIN-RELATED"/>
    <property type="match status" value="1"/>
</dbReference>
<proteinExistence type="predicted"/>
<feature type="signal peptide" evidence="1">
    <location>
        <begin position="1"/>
        <end position="18"/>
    </location>
</feature>
<sequence>MPSLLHLSALLMPLSLTAALPFTGPVHPPAVAAVTRSAARPVSRPGAPVPLAGRAALAAPARSSRVHSMPLPGLGPALMPKPAPAPPPAAAAPHSGFPAHFTAPYVETWGSPSALARAREAAGLRYFTLAFVISDGGCTGAFDGTIALRDPEWLAAVGELRAAGGDVAVSFGGSAGRELALACGTVESLKAAYRQVVETFGLTRIDFDIEGAALDDEHSVDRRNQALAELQREYAAAGHELAVQYTLPVNPWGLSANALAVLTNARQHRLDVDVVNLMTMDYGPDLDMGDAAISAANGAHGQLGRLWPDRTSDQLWAMEGNTVMIGVNDAVNEVFTTADAADLAAFAKAKGIRLLAFWSLGRDRPCTLEGTFSDVCSGTAQSRDDFSRTLNLNRP</sequence>
<evidence type="ECO:0000259" key="2">
    <source>
        <dbReference type="PROSITE" id="PS51910"/>
    </source>
</evidence>
<dbReference type="PROSITE" id="PS51910">
    <property type="entry name" value="GH18_2"/>
    <property type="match status" value="1"/>
</dbReference>
<reference evidence="4" key="1">
    <citation type="journal article" date="2019" name="Int. J. Syst. Evol. Microbiol.">
        <title>The Global Catalogue of Microorganisms (GCM) 10K type strain sequencing project: providing services to taxonomists for standard genome sequencing and annotation.</title>
        <authorList>
            <consortium name="The Broad Institute Genomics Platform"/>
            <consortium name="The Broad Institute Genome Sequencing Center for Infectious Disease"/>
            <person name="Wu L."/>
            <person name="Ma J."/>
        </authorList>
    </citation>
    <scope>NUCLEOTIDE SEQUENCE [LARGE SCALE GENOMIC DNA]</scope>
    <source>
        <strain evidence="4">JCM 13004</strain>
    </source>
</reference>
<dbReference type="RefSeq" id="WP_344438062.1">
    <property type="nucleotide sequence ID" value="NZ_BAAALF010000003.1"/>
</dbReference>
<dbReference type="Proteomes" id="UP001500037">
    <property type="component" value="Unassembled WGS sequence"/>
</dbReference>
<gene>
    <name evidence="3" type="ORF">GCM10009665_03030</name>
</gene>
<accession>A0ABP4GCM2</accession>
<keyword evidence="4" id="KW-1185">Reference proteome</keyword>
<dbReference type="InterPro" id="IPR052750">
    <property type="entry name" value="GH18_Chitinase"/>
</dbReference>
<dbReference type="InterPro" id="IPR001223">
    <property type="entry name" value="Glyco_hydro18_cat"/>
</dbReference>
<evidence type="ECO:0000313" key="3">
    <source>
        <dbReference type="EMBL" id="GAA1216558.1"/>
    </source>
</evidence>
<comment type="caution">
    <text evidence="3">The sequence shown here is derived from an EMBL/GenBank/DDBJ whole genome shotgun (WGS) entry which is preliminary data.</text>
</comment>
<dbReference type="CDD" id="cd06543">
    <property type="entry name" value="GH18_PF-ChiA-like"/>
    <property type="match status" value="1"/>
</dbReference>